<keyword evidence="1" id="KW-0812">Transmembrane</keyword>
<protein>
    <submittedName>
        <fullName evidence="2">Hypothetical_protein</fullName>
    </submittedName>
</protein>
<keyword evidence="3" id="KW-1185">Reference proteome</keyword>
<evidence type="ECO:0000256" key="1">
    <source>
        <dbReference type="SAM" id="Phobius"/>
    </source>
</evidence>
<proteinExistence type="predicted"/>
<keyword evidence="1" id="KW-0472">Membrane</keyword>
<organism evidence="2 3">
    <name type="scientific">Hexamita inflata</name>
    <dbReference type="NCBI Taxonomy" id="28002"/>
    <lineage>
        <taxon>Eukaryota</taxon>
        <taxon>Metamonada</taxon>
        <taxon>Diplomonadida</taxon>
        <taxon>Hexamitidae</taxon>
        <taxon>Hexamitinae</taxon>
        <taxon>Hexamita</taxon>
    </lineage>
</organism>
<reference evidence="2 3" key="1">
    <citation type="submission" date="2024-07" db="EMBL/GenBank/DDBJ databases">
        <authorList>
            <person name="Akdeniz Z."/>
        </authorList>
    </citation>
    <scope>NUCLEOTIDE SEQUENCE [LARGE SCALE GENOMIC DNA]</scope>
</reference>
<evidence type="ECO:0000313" key="3">
    <source>
        <dbReference type="Proteomes" id="UP001642409"/>
    </source>
</evidence>
<name>A0ABP1HDF9_9EUKA</name>
<feature type="transmembrane region" description="Helical" evidence="1">
    <location>
        <begin position="79"/>
        <end position="101"/>
    </location>
</feature>
<comment type="caution">
    <text evidence="2">The sequence shown here is derived from an EMBL/GenBank/DDBJ whole genome shotgun (WGS) entry which is preliminary data.</text>
</comment>
<keyword evidence="1" id="KW-1133">Transmembrane helix</keyword>
<evidence type="ECO:0000313" key="2">
    <source>
        <dbReference type="EMBL" id="CAL5991841.1"/>
    </source>
</evidence>
<gene>
    <name evidence="2" type="ORF">HINF_LOCUS12287</name>
</gene>
<sequence length="112" mass="13122">MLQSRSEDVIIRYRQQSQHVNQLLVQLKKLDDACTDALDKIKAKSQILDDLRSNSLMLQESTIYEHKNRVQIQQNTSNTFLLFFSLLFNAVLIIFIAFRVLDLAVVKNYFLM</sequence>
<accession>A0ABP1HDF9</accession>
<dbReference type="Proteomes" id="UP001642409">
    <property type="component" value="Unassembled WGS sequence"/>
</dbReference>
<dbReference type="EMBL" id="CAXDID020000028">
    <property type="protein sequence ID" value="CAL5991841.1"/>
    <property type="molecule type" value="Genomic_DNA"/>
</dbReference>